<evidence type="ECO:0000259" key="1">
    <source>
        <dbReference type="Pfam" id="PF12358"/>
    </source>
</evidence>
<proteinExistence type="predicted"/>
<dbReference type="OrthoDB" id="1551227at2"/>
<reference evidence="2 3" key="1">
    <citation type="submission" date="2019-09" db="EMBL/GenBank/DDBJ databases">
        <authorList>
            <person name="Cremers G."/>
        </authorList>
    </citation>
    <scope>NUCLEOTIDE SEQUENCE [LARGE SCALE GENOMIC DNA]</scope>
    <source>
        <strain evidence="2">4A</strain>
    </source>
</reference>
<organism evidence="2 3">
    <name type="scientific">Methylacidimicrobium tartarophylax</name>
    <dbReference type="NCBI Taxonomy" id="1041768"/>
    <lineage>
        <taxon>Bacteria</taxon>
        <taxon>Pseudomonadati</taxon>
        <taxon>Verrucomicrobiota</taxon>
        <taxon>Methylacidimicrobium</taxon>
    </lineage>
</organism>
<keyword evidence="3" id="KW-1185">Reference proteome</keyword>
<dbReference type="Pfam" id="PF12358">
    <property type="entry name" value="DUF3644"/>
    <property type="match status" value="1"/>
</dbReference>
<sequence>MKSHSRKLLDCSVAAMVAAIDVYNKPDFRYRAESFTILALNAWELLLKSKWLVGNGNRLSSLYVREGGGRKRPRYKRTRSRSPFTHSVDYLAKKLTEMKVMNEACSKNLEALAELRNTVVHFYHKSPQLAERVQEIGMATVKNFASAAQDWFEEDLSWFNFYLMPLSFVTPPSATEVVELNKEEKNFLRYVKSLDDQYADPNARYSVSINVEVHFVRSKSVAATPVRVTNDPTATEVRLTEEQISERYPWDYRKLSDECRKLYSGFKVDRRYHELRRELERDTRFAHVRRLDPRKAKSSKKTFYSPAILQEFDKTYKTI</sequence>
<dbReference type="Proteomes" id="UP000334923">
    <property type="component" value="Unassembled WGS sequence"/>
</dbReference>
<evidence type="ECO:0000313" key="2">
    <source>
        <dbReference type="EMBL" id="VVM07728.1"/>
    </source>
</evidence>
<feature type="domain" description="DUF3644" evidence="1">
    <location>
        <begin position="7"/>
        <end position="197"/>
    </location>
</feature>
<accession>A0A5E6MHM0</accession>
<dbReference type="InterPro" id="IPR022104">
    <property type="entry name" value="DUF3644"/>
</dbReference>
<protein>
    <recommendedName>
        <fullName evidence="1">DUF3644 domain-containing protein</fullName>
    </recommendedName>
</protein>
<dbReference type="EMBL" id="CABFVA020000110">
    <property type="protein sequence ID" value="VVM07728.1"/>
    <property type="molecule type" value="Genomic_DNA"/>
</dbReference>
<evidence type="ECO:0000313" key="3">
    <source>
        <dbReference type="Proteomes" id="UP000334923"/>
    </source>
</evidence>
<dbReference type="RefSeq" id="WP_142660730.1">
    <property type="nucleotide sequence ID" value="NZ_CABFVA020000110.1"/>
</dbReference>
<gene>
    <name evidence="2" type="ORF">MAMT_01885</name>
</gene>
<dbReference type="AlphaFoldDB" id="A0A5E6MHM0"/>
<name>A0A5E6MHM0_9BACT</name>